<dbReference type="Proteomes" id="UP000030624">
    <property type="component" value="Chromosome"/>
</dbReference>
<sequence length="171" mass="18383">MFERLVGVVLLIGALVFALGIGADFASYDADRSVHVAVVADDQELIDLDPGQPYAYIGNDGKLYIDISDNNENYPDGGGLGISPDAKYSFDCMFNVSNHLWEENVTINVTITSNNDLVKLYTNDPDEASTSINFNVPQGEEVCVGMSFDGDGKSPGDSIEGQLTIHAEPAE</sequence>
<dbReference type="RefSeq" id="WP_048092400.1">
    <property type="nucleotide sequence ID" value="NZ_CP009552.1"/>
</dbReference>
<evidence type="ECO:0000256" key="1">
    <source>
        <dbReference type="SAM" id="MobiDB-lite"/>
    </source>
</evidence>
<dbReference type="HOGENOM" id="CLU_116585_0_0_2"/>
<gene>
    <name evidence="2" type="ORF">GACE_1512</name>
</gene>
<reference evidence="2 3" key="1">
    <citation type="journal article" date="2015" name="Appl. Environ. Microbiol.">
        <title>The Geoglobus acetivorans genome: Fe(III) reduction, acetate utilization, autotrophic growth, and degradation of aromatic compounds in a hyperthermophilic archaeon.</title>
        <authorList>
            <person name="Mardanov A.V."/>
            <person name="Slododkina G.B."/>
            <person name="Slobodkin A.I."/>
            <person name="Beletsky A.V."/>
            <person name="Gavrilov S.N."/>
            <person name="Kublanov I.V."/>
            <person name="Bonch-Osmolovskaya E.A."/>
            <person name="Skryabin K.G."/>
            <person name="Ravin N.V."/>
        </authorList>
    </citation>
    <scope>NUCLEOTIDE SEQUENCE [LARGE SCALE GENOMIC DNA]</scope>
    <source>
        <strain evidence="2 3">SBH6</strain>
    </source>
</reference>
<dbReference type="EMBL" id="CP009552">
    <property type="protein sequence ID" value="AIY90549.1"/>
    <property type="molecule type" value="Genomic_DNA"/>
</dbReference>
<evidence type="ECO:0000313" key="3">
    <source>
        <dbReference type="Proteomes" id="UP000030624"/>
    </source>
</evidence>
<dbReference type="KEGG" id="gac:GACE_1512"/>
<dbReference type="GeneID" id="24798094"/>
<evidence type="ECO:0008006" key="4">
    <source>
        <dbReference type="Google" id="ProtNLM"/>
    </source>
</evidence>
<dbReference type="STRING" id="565033.GACE_1512"/>
<name>A0A0A7GES5_GEOAI</name>
<evidence type="ECO:0000313" key="2">
    <source>
        <dbReference type="EMBL" id="AIY90549.1"/>
    </source>
</evidence>
<accession>A0A0A7GES5</accession>
<organism evidence="2 3">
    <name type="scientific">Geoglobus acetivorans</name>
    <dbReference type="NCBI Taxonomy" id="565033"/>
    <lineage>
        <taxon>Archaea</taxon>
        <taxon>Methanobacteriati</taxon>
        <taxon>Methanobacteriota</taxon>
        <taxon>Archaeoglobi</taxon>
        <taxon>Archaeoglobales</taxon>
        <taxon>Archaeoglobaceae</taxon>
        <taxon>Geoglobus</taxon>
    </lineage>
</organism>
<protein>
    <recommendedName>
        <fullName evidence="4">DUF1102 domain-containing protein</fullName>
    </recommendedName>
</protein>
<dbReference type="Pfam" id="PF06510">
    <property type="entry name" value="DUF1102"/>
    <property type="match status" value="1"/>
</dbReference>
<feature type="region of interest" description="Disordered" evidence="1">
    <location>
        <begin position="148"/>
        <end position="171"/>
    </location>
</feature>
<dbReference type="InterPro" id="IPR009482">
    <property type="entry name" value="DUF1102"/>
</dbReference>
<dbReference type="AlphaFoldDB" id="A0A0A7GES5"/>
<proteinExistence type="predicted"/>
<dbReference type="eggNOG" id="arCOG02697">
    <property type="taxonomic scope" value="Archaea"/>
</dbReference>